<dbReference type="Pfam" id="PF01061">
    <property type="entry name" value="ABC2_membrane"/>
    <property type="match status" value="1"/>
</dbReference>
<accession>A0A8X8G299</accession>
<evidence type="ECO:0000256" key="7">
    <source>
        <dbReference type="ARBA" id="ARBA00023047"/>
    </source>
</evidence>
<name>A0A8X8G299_9GAMM</name>
<evidence type="ECO:0000256" key="1">
    <source>
        <dbReference type="ARBA" id="ARBA00004651"/>
    </source>
</evidence>
<keyword evidence="6 9" id="KW-1133">Transmembrane helix</keyword>
<comment type="caution">
    <text evidence="9">Lacks conserved residue(s) required for the propagation of feature annotation.</text>
</comment>
<protein>
    <recommendedName>
        <fullName evidence="9">Transport permease protein</fullName>
    </recommendedName>
</protein>
<dbReference type="RefSeq" id="WP_191771329.1">
    <property type="nucleotide sequence ID" value="NZ_JACSQS010000016.1"/>
</dbReference>
<evidence type="ECO:0000256" key="2">
    <source>
        <dbReference type="ARBA" id="ARBA00007783"/>
    </source>
</evidence>
<gene>
    <name evidence="11" type="ORF">H9654_13985</name>
</gene>
<dbReference type="EMBL" id="JACSQS010000016">
    <property type="protein sequence ID" value="MBD7955310.1"/>
    <property type="molecule type" value="Genomic_DNA"/>
</dbReference>
<comment type="similarity">
    <text evidence="2 9">Belongs to the ABC-2 integral membrane protein family.</text>
</comment>
<keyword evidence="5 9" id="KW-0812">Transmembrane</keyword>
<evidence type="ECO:0000259" key="10">
    <source>
        <dbReference type="PROSITE" id="PS51012"/>
    </source>
</evidence>
<evidence type="ECO:0000313" key="11">
    <source>
        <dbReference type="EMBL" id="MBD7955310.1"/>
    </source>
</evidence>
<dbReference type="GO" id="GO:0015920">
    <property type="term" value="P:lipopolysaccharide transport"/>
    <property type="evidence" value="ECO:0007669"/>
    <property type="project" value="TreeGrafter"/>
</dbReference>
<evidence type="ECO:0000256" key="6">
    <source>
        <dbReference type="ARBA" id="ARBA00022989"/>
    </source>
</evidence>
<keyword evidence="3 9" id="KW-0813">Transport</keyword>
<keyword evidence="7" id="KW-0762">Sugar transport</keyword>
<dbReference type="GO" id="GO:0015774">
    <property type="term" value="P:polysaccharide transport"/>
    <property type="evidence" value="ECO:0007669"/>
    <property type="project" value="UniProtKB-KW"/>
</dbReference>
<dbReference type="AlphaFoldDB" id="A0A8X8G299"/>
<dbReference type="InterPro" id="IPR047817">
    <property type="entry name" value="ABC2_TM_bact-type"/>
</dbReference>
<keyword evidence="12" id="KW-1185">Reference proteome</keyword>
<dbReference type="PROSITE" id="PS51012">
    <property type="entry name" value="ABC_TM2"/>
    <property type="match status" value="1"/>
</dbReference>
<dbReference type="GO" id="GO:0005886">
    <property type="term" value="C:plasma membrane"/>
    <property type="evidence" value="ECO:0007669"/>
    <property type="project" value="UniProtKB-SubCell"/>
</dbReference>
<dbReference type="Proteomes" id="UP000636938">
    <property type="component" value="Unassembled WGS sequence"/>
</dbReference>
<organism evidence="11 12">
    <name type="scientific">Stenotrophomonas lacuserhaii</name>
    <dbReference type="NCBI Taxonomy" id="2760084"/>
    <lineage>
        <taxon>Bacteria</taxon>
        <taxon>Pseudomonadati</taxon>
        <taxon>Pseudomonadota</taxon>
        <taxon>Gammaproteobacteria</taxon>
        <taxon>Lysobacterales</taxon>
        <taxon>Lysobacteraceae</taxon>
        <taxon>Stenotrophomonas</taxon>
    </lineage>
</organism>
<sequence length="264" mass="29548">MGDMMRSIWAYRFFILSSIRSDLKIRFLRSKLGTMWMIIHPLAQVLIFALILSEVLSAKLPGIDNKYAYALYLMAGTLGWTLFAETITKSVSLFIDNANLMKKMAFPRICLPIILAGTMLVQNALLLLAIFLVFAALGHFPDAHALWLPVLILITLVLSLSLGTLLGVFNVFVRDIGQVVPVVLQALFWFTPIVYSLEILPASTQAWFRLNPLHPLIASYQNVLVYGRDPYWSDLGWLALASVIMGVAALVVFRKANAEMVDML</sequence>
<comment type="caution">
    <text evidence="11">The sequence shown here is derived from an EMBL/GenBank/DDBJ whole genome shotgun (WGS) entry which is preliminary data.</text>
</comment>
<evidence type="ECO:0000256" key="3">
    <source>
        <dbReference type="ARBA" id="ARBA00022448"/>
    </source>
</evidence>
<feature type="transmembrane region" description="Helical" evidence="9">
    <location>
        <begin position="235"/>
        <end position="253"/>
    </location>
</feature>
<feature type="transmembrane region" description="Helical" evidence="9">
    <location>
        <begin position="179"/>
        <end position="197"/>
    </location>
</feature>
<evidence type="ECO:0000256" key="8">
    <source>
        <dbReference type="ARBA" id="ARBA00023136"/>
    </source>
</evidence>
<evidence type="ECO:0000256" key="5">
    <source>
        <dbReference type="ARBA" id="ARBA00022692"/>
    </source>
</evidence>
<dbReference type="PANTHER" id="PTHR30413:SF10">
    <property type="entry name" value="CAPSULE POLYSACCHARIDE EXPORT INNER-MEMBRANE PROTEIN CTRC"/>
    <property type="match status" value="1"/>
</dbReference>
<proteinExistence type="inferred from homology"/>
<keyword evidence="8 9" id="KW-0472">Membrane</keyword>
<dbReference type="GO" id="GO:0140359">
    <property type="term" value="F:ABC-type transporter activity"/>
    <property type="evidence" value="ECO:0007669"/>
    <property type="project" value="InterPro"/>
</dbReference>
<keyword evidence="7" id="KW-0625">Polysaccharide transport</keyword>
<evidence type="ECO:0000256" key="9">
    <source>
        <dbReference type="RuleBase" id="RU361157"/>
    </source>
</evidence>
<reference evidence="11 12" key="1">
    <citation type="submission" date="2020-08" db="EMBL/GenBank/DDBJ databases">
        <title>A Genomic Blueprint of the Chicken Gut Microbiome.</title>
        <authorList>
            <person name="Gilroy R."/>
            <person name="Ravi A."/>
            <person name="Getino M."/>
            <person name="Pursley I."/>
            <person name="Horton D.L."/>
            <person name="Alikhan N.-F."/>
            <person name="Baker D."/>
            <person name="Gharbi K."/>
            <person name="Hall N."/>
            <person name="Watson M."/>
            <person name="Adriaenssens E.M."/>
            <person name="Foster-Nyarko E."/>
            <person name="Jarju S."/>
            <person name="Secka A."/>
            <person name="Antonio M."/>
            <person name="Oren A."/>
            <person name="Chaudhuri R."/>
            <person name="La Ragione R.M."/>
            <person name="Hildebrand F."/>
            <person name="Pallen M.J."/>
        </authorList>
    </citation>
    <scope>NUCLEOTIDE SEQUENCE [LARGE SCALE GENOMIC DNA]</scope>
    <source>
        <strain evidence="11 12">Sa5BUN4</strain>
    </source>
</reference>
<keyword evidence="4 9" id="KW-1003">Cell membrane</keyword>
<evidence type="ECO:0000256" key="4">
    <source>
        <dbReference type="ARBA" id="ARBA00022475"/>
    </source>
</evidence>
<feature type="domain" description="ABC transmembrane type-2" evidence="10">
    <location>
        <begin position="32"/>
        <end position="256"/>
    </location>
</feature>
<feature type="transmembrane region" description="Helical" evidence="9">
    <location>
        <begin position="109"/>
        <end position="134"/>
    </location>
</feature>
<dbReference type="InterPro" id="IPR013525">
    <property type="entry name" value="ABC2_TM"/>
</dbReference>
<feature type="transmembrane region" description="Helical" evidence="9">
    <location>
        <begin position="67"/>
        <end position="88"/>
    </location>
</feature>
<comment type="subcellular location">
    <subcellularLocation>
        <location evidence="9">Cell inner membrane</location>
        <topology evidence="9">Multi-pass membrane protein</topology>
    </subcellularLocation>
    <subcellularLocation>
        <location evidence="1">Cell membrane</location>
        <topology evidence="1">Multi-pass membrane protein</topology>
    </subcellularLocation>
</comment>
<feature type="transmembrane region" description="Helical" evidence="9">
    <location>
        <begin position="146"/>
        <end position="172"/>
    </location>
</feature>
<dbReference type="PANTHER" id="PTHR30413">
    <property type="entry name" value="INNER MEMBRANE TRANSPORT PERMEASE"/>
    <property type="match status" value="1"/>
</dbReference>
<evidence type="ECO:0000313" key="12">
    <source>
        <dbReference type="Proteomes" id="UP000636938"/>
    </source>
</evidence>